<organism evidence="1 2">
    <name type="scientific">Artomyces pyxidatus</name>
    <dbReference type="NCBI Taxonomy" id="48021"/>
    <lineage>
        <taxon>Eukaryota</taxon>
        <taxon>Fungi</taxon>
        <taxon>Dikarya</taxon>
        <taxon>Basidiomycota</taxon>
        <taxon>Agaricomycotina</taxon>
        <taxon>Agaricomycetes</taxon>
        <taxon>Russulales</taxon>
        <taxon>Auriscalpiaceae</taxon>
        <taxon>Artomyces</taxon>
    </lineage>
</organism>
<dbReference type="EMBL" id="MU277190">
    <property type="protein sequence ID" value="KAI0067293.1"/>
    <property type="molecule type" value="Genomic_DNA"/>
</dbReference>
<reference evidence="1" key="1">
    <citation type="submission" date="2021-03" db="EMBL/GenBank/DDBJ databases">
        <authorList>
            <consortium name="DOE Joint Genome Institute"/>
            <person name="Ahrendt S."/>
            <person name="Looney B.P."/>
            <person name="Miyauchi S."/>
            <person name="Morin E."/>
            <person name="Drula E."/>
            <person name="Courty P.E."/>
            <person name="Chicoki N."/>
            <person name="Fauchery L."/>
            <person name="Kohler A."/>
            <person name="Kuo A."/>
            <person name="Labutti K."/>
            <person name="Pangilinan J."/>
            <person name="Lipzen A."/>
            <person name="Riley R."/>
            <person name="Andreopoulos W."/>
            <person name="He G."/>
            <person name="Johnson J."/>
            <person name="Barry K.W."/>
            <person name="Grigoriev I.V."/>
            <person name="Nagy L."/>
            <person name="Hibbett D."/>
            <person name="Henrissat B."/>
            <person name="Matheny P.B."/>
            <person name="Labbe J."/>
            <person name="Martin F."/>
        </authorList>
    </citation>
    <scope>NUCLEOTIDE SEQUENCE</scope>
    <source>
        <strain evidence="1">HHB10654</strain>
    </source>
</reference>
<dbReference type="Proteomes" id="UP000814140">
    <property type="component" value="Unassembled WGS sequence"/>
</dbReference>
<reference evidence="1" key="2">
    <citation type="journal article" date="2022" name="New Phytol.">
        <title>Evolutionary transition to the ectomycorrhizal habit in the genomes of a hyperdiverse lineage of mushroom-forming fungi.</title>
        <authorList>
            <person name="Looney B."/>
            <person name="Miyauchi S."/>
            <person name="Morin E."/>
            <person name="Drula E."/>
            <person name="Courty P.E."/>
            <person name="Kohler A."/>
            <person name="Kuo A."/>
            <person name="LaButti K."/>
            <person name="Pangilinan J."/>
            <person name="Lipzen A."/>
            <person name="Riley R."/>
            <person name="Andreopoulos W."/>
            <person name="He G."/>
            <person name="Johnson J."/>
            <person name="Nolan M."/>
            <person name="Tritt A."/>
            <person name="Barry K.W."/>
            <person name="Grigoriev I.V."/>
            <person name="Nagy L.G."/>
            <person name="Hibbett D."/>
            <person name="Henrissat B."/>
            <person name="Matheny P.B."/>
            <person name="Labbe J."/>
            <person name="Martin F.M."/>
        </authorList>
    </citation>
    <scope>NUCLEOTIDE SEQUENCE</scope>
    <source>
        <strain evidence="1">HHB10654</strain>
    </source>
</reference>
<accession>A0ACB8TFS4</accession>
<keyword evidence="2" id="KW-1185">Reference proteome</keyword>
<proteinExistence type="predicted"/>
<sequence>MSETHDAPVPYSEIPDGDALPEYSNQSATAIPTPTVSPTISPTSISLQHTYSLRNNSGRIWLSLLFRSRAQDIKHMPLFFDRDTLTGEVHLDLDKAETLKGLTIGITAATTAVGQEEEQFLDVLEPVWTPGGSATSEKLKGKYTWPFSIRLPVDTSVSLTPKSTPQRYPLPPTFSERASPAYIDYKLVATVRRGGLRVNNKLSTSFVYLPRSIADPPSLMRTIAYQQNTPLLGPKEDPPGWKVYPEVTIQGKLFDARSVSVFCTVRIQDQLTYASNSPMPLSLTLRGTDAQALDLLAKAPAVYLRRVVAIGSEATDESVARRSNNTFISTVAKAVFWADQTAGAGEEGAPTLAKTLQGELFVPKGMKPTFSFPRFAVKYELVMLAPQIPGFVPTNASEPILFERITVTLAGAPGVVARSHVPPGYVAPVEADYNVATGFLENGNQRFVHHHGGSWA</sequence>
<evidence type="ECO:0000313" key="1">
    <source>
        <dbReference type="EMBL" id="KAI0067293.1"/>
    </source>
</evidence>
<gene>
    <name evidence="1" type="ORF">BV25DRAFT_1795158</name>
</gene>
<protein>
    <submittedName>
        <fullName evidence="1">Uncharacterized protein</fullName>
    </submittedName>
</protein>
<name>A0ACB8TFS4_9AGAM</name>
<evidence type="ECO:0000313" key="2">
    <source>
        <dbReference type="Proteomes" id="UP000814140"/>
    </source>
</evidence>
<comment type="caution">
    <text evidence="1">The sequence shown here is derived from an EMBL/GenBank/DDBJ whole genome shotgun (WGS) entry which is preliminary data.</text>
</comment>